<dbReference type="EMBL" id="UGRI01000001">
    <property type="protein sequence ID" value="SUA23757.1"/>
    <property type="molecule type" value="Genomic_DNA"/>
</dbReference>
<gene>
    <name evidence="1" type="ORF">NCTC11421_01747</name>
</gene>
<sequence length="65" mass="7308">MSIKPIPTTGKCLFGQTGYRQSEPKCQNINDMFDSTAHYAFTLDTYAKREGERAFSTLDKKKAIG</sequence>
<accession>A0A378VX47</accession>
<reference evidence="1" key="1">
    <citation type="submission" date="2018-06" db="EMBL/GenBank/DDBJ databases">
        <authorList>
            <consortium name="Pathogen Informatics"/>
            <person name="Doyle S."/>
        </authorList>
    </citation>
    <scope>NUCLEOTIDE SEQUENCE [LARGE SCALE GENOMIC DNA]</scope>
    <source>
        <strain evidence="1">NCTC11421</strain>
    </source>
</reference>
<evidence type="ECO:0000313" key="1">
    <source>
        <dbReference type="EMBL" id="SUA23757.1"/>
    </source>
</evidence>
<name>A0A378VX47_NEIGO</name>
<protein>
    <submittedName>
        <fullName evidence="1">Uncharacterized protein</fullName>
    </submittedName>
</protein>
<dbReference type="AlphaFoldDB" id="A0A378VX47"/>
<organism evidence="1">
    <name type="scientific">Neisseria gonorrhoeae</name>
    <dbReference type="NCBI Taxonomy" id="485"/>
    <lineage>
        <taxon>Bacteria</taxon>
        <taxon>Pseudomonadati</taxon>
        <taxon>Pseudomonadota</taxon>
        <taxon>Betaproteobacteria</taxon>
        <taxon>Neisseriales</taxon>
        <taxon>Neisseriaceae</taxon>
        <taxon>Neisseria</taxon>
    </lineage>
</organism>
<proteinExistence type="predicted"/>